<keyword evidence="2" id="KW-1185">Reference proteome</keyword>
<reference evidence="1" key="1">
    <citation type="submission" date="2022-07" db="EMBL/GenBank/DDBJ databases">
        <authorList>
            <person name="Kouya T."/>
            <person name="Ishiyama Y."/>
        </authorList>
    </citation>
    <scope>NUCLEOTIDE SEQUENCE</scope>
    <source>
        <strain evidence="1">WR16-4</strain>
    </source>
</reference>
<dbReference type="EMBL" id="BRPL01000002">
    <property type="protein sequence ID" value="GLB47100.1"/>
    <property type="molecule type" value="Genomic_DNA"/>
</dbReference>
<reference evidence="1" key="2">
    <citation type="journal article" date="2023" name="PLoS ONE">
        <title>Philodulcilactobacillus myokoensis gen. nov., sp. nov., a fructophilic, acidophilic, and agar-phobic lactic acid bacterium isolated from fermented vegetable extracts.</title>
        <authorList>
            <person name="Kouya T."/>
            <person name="Ishiyama Y."/>
            <person name="Ohashi S."/>
            <person name="Kumakubo R."/>
            <person name="Yamazaki T."/>
            <person name="Otaki T."/>
        </authorList>
    </citation>
    <scope>NUCLEOTIDE SEQUENCE</scope>
    <source>
        <strain evidence="1">WR16-4</strain>
    </source>
</reference>
<dbReference type="SUPFAM" id="SSF52540">
    <property type="entry name" value="P-loop containing nucleoside triphosphate hydrolases"/>
    <property type="match status" value="1"/>
</dbReference>
<comment type="caution">
    <text evidence="1">The sequence shown here is derived from an EMBL/GenBank/DDBJ whole genome shotgun (WGS) entry which is preliminary data.</text>
</comment>
<protein>
    <recommendedName>
        <fullName evidence="3">UDP-N-acetylglucosamine kinase</fullName>
    </recommendedName>
</protein>
<dbReference type="Proteomes" id="UP001144204">
    <property type="component" value="Unassembled WGS sequence"/>
</dbReference>
<gene>
    <name evidence="1" type="ORF">WR164_10790</name>
</gene>
<dbReference type="AlphaFoldDB" id="A0A9W6B281"/>
<evidence type="ECO:0000313" key="1">
    <source>
        <dbReference type="EMBL" id="GLB47100.1"/>
    </source>
</evidence>
<dbReference type="RefSeq" id="WP_286136560.1">
    <property type="nucleotide sequence ID" value="NZ_BRPL01000002.1"/>
</dbReference>
<evidence type="ECO:0008006" key="3">
    <source>
        <dbReference type="Google" id="ProtNLM"/>
    </source>
</evidence>
<name>A0A9W6B281_9LACO</name>
<dbReference type="NCBIfam" id="NF005255">
    <property type="entry name" value="PRK06762.2-2"/>
    <property type="match status" value="1"/>
</dbReference>
<dbReference type="NCBIfam" id="NF005253">
    <property type="entry name" value="PRK06762.1-4"/>
    <property type="match status" value="1"/>
</dbReference>
<dbReference type="InterPro" id="IPR027417">
    <property type="entry name" value="P-loop_NTPase"/>
</dbReference>
<dbReference type="Pfam" id="PF13671">
    <property type="entry name" value="AAA_33"/>
    <property type="match status" value="1"/>
</dbReference>
<sequence length="165" mass="19041">MVKISTVILIRGNSGSGKTTVANQLHRILGSGTLLVSQDYIRRQMLMVKDKPNNLEIGLIETIIDYGIKHCRFIIIEGILPSQKYGKMLKQVLKQSKRIVSYYYDLSFDETLKRNHTKVAKNFSKEQMQSWFIPKNFLGIRGEKAINKNVTQRKMIQIILNDIKL</sequence>
<accession>A0A9W6B281</accession>
<organism evidence="1 2">
    <name type="scientific">Philodulcilactobacillus myokoensis</name>
    <dbReference type="NCBI Taxonomy" id="2929573"/>
    <lineage>
        <taxon>Bacteria</taxon>
        <taxon>Bacillati</taxon>
        <taxon>Bacillota</taxon>
        <taxon>Bacilli</taxon>
        <taxon>Lactobacillales</taxon>
        <taxon>Lactobacillaceae</taxon>
        <taxon>Philodulcilactobacillus</taxon>
    </lineage>
</organism>
<proteinExistence type="predicted"/>
<dbReference type="Gene3D" id="3.40.50.300">
    <property type="entry name" value="P-loop containing nucleotide triphosphate hydrolases"/>
    <property type="match status" value="1"/>
</dbReference>
<evidence type="ECO:0000313" key="2">
    <source>
        <dbReference type="Proteomes" id="UP001144204"/>
    </source>
</evidence>